<dbReference type="PANTHER" id="PTHR36455:SF1">
    <property type="entry name" value="BLR8292 PROTEIN"/>
    <property type="match status" value="1"/>
</dbReference>
<dbReference type="InterPro" id="IPR008878">
    <property type="entry name" value="Transposase_IS66_Orf2"/>
</dbReference>
<organism evidence="1 2">
    <name type="scientific">Paracholeplasma vituli</name>
    <dbReference type="NCBI Taxonomy" id="69473"/>
    <lineage>
        <taxon>Bacteria</taxon>
        <taxon>Bacillati</taxon>
        <taxon>Mycoplasmatota</taxon>
        <taxon>Mollicutes</taxon>
        <taxon>Acholeplasmatales</taxon>
        <taxon>Acholeplasmataceae</taxon>
        <taxon>Paracholeplasma</taxon>
    </lineage>
</organism>
<evidence type="ECO:0000313" key="2">
    <source>
        <dbReference type="Proteomes" id="UP001209076"/>
    </source>
</evidence>
<keyword evidence="2" id="KW-1185">Reference proteome</keyword>
<dbReference type="NCBIfam" id="NF033819">
    <property type="entry name" value="IS66_TnpB"/>
    <property type="match status" value="1"/>
</dbReference>
<name>A0ABT2PXS1_9MOLU</name>
<gene>
    <name evidence="1" type="primary">tnpB</name>
    <name evidence="1" type="ORF">N7603_08885</name>
</gene>
<accession>A0ABT2PXS1</accession>
<dbReference type="Pfam" id="PF05717">
    <property type="entry name" value="TnpB_IS66"/>
    <property type="match status" value="1"/>
</dbReference>
<evidence type="ECO:0000313" key="1">
    <source>
        <dbReference type="EMBL" id="MCU0105759.1"/>
    </source>
</evidence>
<reference evidence="2" key="1">
    <citation type="submission" date="2023-07" db="EMBL/GenBank/DDBJ databases">
        <title>Novel Mycoplasma species identified in domestic and wild animals.</title>
        <authorList>
            <person name="Volokhov D.V."/>
            <person name="Furtak V.A."/>
            <person name="Zagorodnyaya T.A."/>
        </authorList>
    </citation>
    <scope>NUCLEOTIDE SEQUENCE [LARGE SCALE GENOMIC DNA]</scope>
    <source>
        <strain evidence="2">92-19</strain>
    </source>
</reference>
<protein>
    <submittedName>
        <fullName evidence="1">IS66 family insertion sequence element accessory protein TnpB</fullName>
    </submittedName>
</protein>
<dbReference type="PANTHER" id="PTHR36455">
    <property type="match status" value="1"/>
</dbReference>
<comment type="caution">
    <text evidence="1">The sequence shown here is derived from an EMBL/GenBank/DDBJ whole genome shotgun (WGS) entry which is preliminary data.</text>
</comment>
<dbReference type="RefSeq" id="WP_262097079.1">
    <property type="nucleotide sequence ID" value="NZ_JAOEGN010000033.1"/>
</dbReference>
<sequence length="111" mass="13465">MIDYRRVKQIYFYTKEIDMRAGMNRFQILLSCNFSPIEILNTLFVFCSRDRKTLKIYYEDEYGSWLLINKINFTKFKWPERIESGGYQAKDLEAILKGLRVIEDRKREIAF</sequence>
<proteinExistence type="predicted"/>
<dbReference type="EMBL" id="JAOEGN010000033">
    <property type="protein sequence ID" value="MCU0105759.1"/>
    <property type="molecule type" value="Genomic_DNA"/>
</dbReference>
<dbReference type="Proteomes" id="UP001209076">
    <property type="component" value="Unassembled WGS sequence"/>
</dbReference>